<dbReference type="PANTHER" id="PTHR10404:SF46">
    <property type="entry name" value="VACUOLAR PROTEIN SORTING-ASSOCIATED PROTEIN 70"/>
    <property type="match status" value="1"/>
</dbReference>
<dbReference type="Gene3D" id="3.40.630.10">
    <property type="entry name" value="Zn peptidases"/>
    <property type="match status" value="1"/>
</dbReference>
<dbReference type="Proteomes" id="UP000000845">
    <property type="component" value="Chromosome"/>
</dbReference>
<evidence type="ECO:0000313" key="5">
    <source>
        <dbReference type="Proteomes" id="UP000000845"/>
    </source>
</evidence>
<dbReference type="eggNOG" id="COG2234">
    <property type="taxonomic scope" value="Bacteria"/>
</dbReference>
<keyword evidence="4" id="KW-0645">Protease</keyword>
<protein>
    <submittedName>
        <fullName evidence="4">Protease-associated PA domain protein</fullName>
    </submittedName>
</protein>
<evidence type="ECO:0000259" key="2">
    <source>
        <dbReference type="Pfam" id="PF02225"/>
    </source>
</evidence>
<gene>
    <name evidence="4" type="ordered locus">Sterm_3109</name>
</gene>
<keyword evidence="1" id="KW-0175">Coiled coil</keyword>
<dbReference type="InterPro" id="IPR039373">
    <property type="entry name" value="Peptidase_M28B"/>
</dbReference>
<dbReference type="HOGENOM" id="CLU_406377_0_0_0"/>
<name>D1APB7_SEBTE</name>
<dbReference type="SUPFAM" id="SSF52025">
    <property type="entry name" value="PA domain"/>
    <property type="match status" value="1"/>
</dbReference>
<dbReference type="AlphaFoldDB" id="D1APB7"/>
<dbReference type="Pfam" id="PF02225">
    <property type="entry name" value="PA"/>
    <property type="match status" value="1"/>
</dbReference>
<keyword evidence="4" id="KW-0378">Hydrolase</keyword>
<keyword evidence="5" id="KW-1185">Reference proteome</keyword>
<feature type="coiled-coil region" evidence="1">
    <location>
        <begin position="494"/>
        <end position="521"/>
    </location>
</feature>
<dbReference type="PANTHER" id="PTHR10404">
    <property type="entry name" value="N-ACETYLATED-ALPHA-LINKED ACIDIC DIPEPTIDASE"/>
    <property type="match status" value="1"/>
</dbReference>
<dbReference type="InterPro" id="IPR046450">
    <property type="entry name" value="PA_dom_sf"/>
</dbReference>
<dbReference type="KEGG" id="str:Sterm_3109"/>
<feature type="domain" description="PA" evidence="2">
    <location>
        <begin position="129"/>
        <end position="219"/>
    </location>
</feature>
<sequence length="698" mass="79496">MKKILILFFTVSLMMISAPRESTDSRENIINHLDINYSYNIAESLTKFKTNEKLGFRTAGSSAEHAAGDMLYEEFKKLGLKNVRKDEFTVDAWEFKNAELTYTDKKNKKQRLTLNSYAANFATNGTEVYDLVYLNKGTRDDYENADVKGKIVMVDINQREDWWINYPAMQAKLKGAKAVIAVNNGGYAEISDDALNVQDMCGPDDTPALGMSKADGDKLKALMNKNRTVKIELNVDSQVKRDQKAYNIVGEIPGKDPDSLIILSSHYDGYFEAFQDNATAVALTMGIAKSIIDSGYQPEKTIIVIAHAAEEWGTVDTRYDWSVGAYNQVFKVRPDWAAKSFAMLNFEQPGSEHVKTQEIRTVYEYKTFIESIADRIKPSVSGVYEGGIKVTTPPRTWADDFSYSIAGIPTIRNDYVGAQFMKSTYHTNYDTKATYNEKAFTYNHQLYAQIVYELDQKAVMPMDFTTRFNEFKATLDMDLLAKTGNEGKKLLTDIEEVIKTSENLNRLLADINNKHEQAIKSNNTAEIKKYETKADTVNKQLLALYKYCQDSFIKLTWEDDSIFPHEHAQNNINALNEAVALLEKGDIDTAVNDHLSLIDNNWYALSFDKETYEYFTNQVLKQDKERLNWGAGRIMGHEDLYDIIFSLQQKQKSGEKNVKNEIEALKKILASQEALMKNTVITENKQLLEVKKYLNKIK</sequence>
<dbReference type="STRING" id="526218.Sterm_3109"/>
<dbReference type="SUPFAM" id="SSF53187">
    <property type="entry name" value="Zn-dependent exopeptidases"/>
    <property type="match status" value="1"/>
</dbReference>
<evidence type="ECO:0000256" key="1">
    <source>
        <dbReference type="SAM" id="Coils"/>
    </source>
</evidence>
<reference evidence="5" key="1">
    <citation type="submission" date="2009-09" db="EMBL/GenBank/DDBJ databases">
        <title>The complete chromosome of Sebaldella termitidis ATCC 33386.</title>
        <authorList>
            <consortium name="US DOE Joint Genome Institute (JGI-PGF)"/>
            <person name="Lucas S."/>
            <person name="Copeland A."/>
            <person name="Lapidus A."/>
            <person name="Glavina del Rio T."/>
            <person name="Dalin E."/>
            <person name="Tice H."/>
            <person name="Bruce D."/>
            <person name="Goodwin L."/>
            <person name="Pitluck S."/>
            <person name="Kyrpides N."/>
            <person name="Mavromatis K."/>
            <person name="Ivanova N."/>
            <person name="Mikhailova N."/>
            <person name="Sims D."/>
            <person name="Meincke L."/>
            <person name="Brettin T."/>
            <person name="Detter J.C."/>
            <person name="Han C."/>
            <person name="Larimer F."/>
            <person name="Land M."/>
            <person name="Hauser L."/>
            <person name="Markowitz V."/>
            <person name="Cheng J.F."/>
            <person name="Hugenholtz P."/>
            <person name="Woyke T."/>
            <person name="Wu D."/>
            <person name="Eisen J.A."/>
        </authorList>
    </citation>
    <scope>NUCLEOTIDE SEQUENCE [LARGE SCALE GENOMIC DNA]</scope>
    <source>
        <strain evidence="5">ATCC 33386 / NCTC 11300</strain>
    </source>
</reference>
<dbReference type="Pfam" id="PF04389">
    <property type="entry name" value="Peptidase_M28"/>
    <property type="match status" value="1"/>
</dbReference>
<dbReference type="GO" id="GO:0008233">
    <property type="term" value="F:peptidase activity"/>
    <property type="evidence" value="ECO:0007669"/>
    <property type="project" value="UniProtKB-KW"/>
</dbReference>
<dbReference type="Gene3D" id="3.50.30.30">
    <property type="match status" value="1"/>
</dbReference>
<proteinExistence type="predicted"/>
<dbReference type="RefSeq" id="WP_012862533.1">
    <property type="nucleotide sequence ID" value="NC_013517.1"/>
</dbReference>
<dbReference type="InterPro" id="IPR007484">
    <property type="entry name" value="Peptidase_M28"/>
</dbReference>
<dbReference type="GO" id="GO:0006508">
    <property type="term" value="P:proteolysis"/>
    <property type="evidence" value="ECO:0007669"/>
    <property type="project" value="UniProtKB-KW"/>
</dbReference>
<feature type="domain" description="Peptidase M28" evidence="3">
    <location>
        <begin position="247"/>
        <end position="447"/>
    </location>
</feature>
<dbReference type="EMBL" id="CP001739">
    <property type="protein sequence ID" value="ACZ09951.1"/>
    <property type="molecule type" value="Genomic_DNA"/>
</dbReference>
<evidence type="ECO:0000313" key="4">
    <source>
        <dbReference type="EMBL" id="ACZ09951.1"/>
    </source>
</evidence>
<evidence type="ECO:0000259" key="3">
    <source>
        <dbReference type="Pfam" id="PF04389"/>
    </source>
</evidence>
<reference evidence="4 5" key="2">
    <citation type="journal article" date="2010" name="Stand. Genomic Sci.">
        <title>Complete genome sequence of Sebaldella termitidis type strain (NCTC 11300).</title>
        <authorList>
            <person name="Harmon-Smith M."/>
            <person name="Celia L."/>
            <person name="Chertkov O."/>
            <person name="Lapidus A."/>
            <person name="Copeland A."/>
            <person name="Glavina Del Rio T."/>
            <person name="Nolan M."/>
            <person name="Lucas S."/>
            <person name="Tice H."/>
            <person name="Cheng J.F."/>
            <person name="Han C."/>
            <person name="Detter J.C."/>
            <person name="Bruce D."/>
            <person name="Goodwin L."/>
            <person name="Pitluck S."/>
            <person name="Pati A."/>
            <person name="Liolios K."/>
            <person name="Ivanova N."/>
            <person name="Mavromatis K."/>
            <person name="Mikhailova N."/>
            <person name="Chen A."/>
            <person name="Palaniappan K."/>
            <person name="Land M."/>
            <person name="Hauser L."/>
            <person name="Chang Y.J."/>
            <person name="Jeffries C.D."/>
            <person name="Brettin T."/>
            <person name="Goker M."/>
            <person name="Beck B."/>
            <person name="Bristow J."/>
            <person name="Eisen J.A."/>
            <person name="Markowitz V."/>
            <person name="Hugenholtz P."/>
            <person name="Kyrpides N.C."/>
            <person name="Klenk H.P."/>
            <person name="Chen F."/>
        </authorList>
    </citation>
    <scope>NUCLEOTIDE SEQUENCE [LARGE SCALE GENOMIC DNA]</scope>
    <source>
        <strain evidence="5">ATCC 33386 / NCTC 11300</strain>
    </source>
</reference>
<dbReference type="InterPro" id="IPR003137">
    <property type="entry name" value="PA_domain"/>
</dbReference>
<accession>D1APB7</accession>
<organism evidence="4 5">
    <name type="scientific">Sebaldella termitidis (strain ATCC 33386 / NCTC 11300)</name>
    <dbReference type="NCBI Taxonomy" id="526218"/>
    <lineage>
        <taxon>Bacteria</taxon>
        <taxon>Fusobacteriati</taxon>
        <taxon>Fusobacteriota</taxon>
        <taxon>Fusobacteriia</taxon>
        <taxon>Fusobacteriales</taxon>
        <taxon>Leptotrichiaceae</taxon>
        <taxon>Sebaldella</taxon>
    </lineage>
</organism>